<dbReference type="Proteomes" id="UP000095286">
    <property type="component" value="Unplaced"/>
</dbReference>
<evidence type="ECO:0000313" key="2">
    <source>
        <dbReference type="WBParaSite" id="RSKR_0000556400.1"/>
    </source>
</evidence>
<protein>
    <submittedName>
        <fullName evidence="2">F-box domain-containing protein</fullName>
    </submittedName>
</protein>
<evidence type="ECO:0000313" key="1">
    <source>
        <dbReference type="Proteomes" id="UP000095286"/>
    </source>
</evidence>
<accession>A0AC35TXT4</accession>
<dbReference type="WBParaSite" id="RSKR_0000556400.1">
    <property type="protein sequence ID" value="RSKR_0000556400.1"/>
    <property type="gene ID" value="RSKR_0000556400"/>
</dbReference>
<organism evidence="1 2">
    <name type="scientific">Rhabditophanes sp. KR3021</name>
    <dbReference type="NCBI Taxonomy" id="114890"/>
    <lineage>
        <taxon>Eukaryota</taxon>
        <taxon>Metazoa</taxon>
        <taxon>Ecdysozoa</taxon>
        <taxon>Nematoda</taxon>
        <taxon>Chromadorea</taxon>
        <taxon>Rhabditida</taxon>
        <taxon>Tylenchina</taxon>
        <taxon>Panagrolaimomorpha</taxon>
        <taxon>Strongyloidoidea</taxon>
        <taxon>Alloionematidae</taxon>
        <taxon>Rhabditophanes</taxon>
    </lineage>
</organism>
<reference evidence="2" key="1">
    <citation type="submission" date="2016-11" db="UniProtKB">
        <authorList>
            <consortium name="WormBaseParasite"/>
        </authorList>
    </citation>
    <scope>IDENTIFICATION</scope>
    <source>
        <strain evidence="2">KR3021</strain>
    </source>
</reference>
<proteinExistence type="predicted"/>
<name>A0AC35TXT4_9BILA</name>
<sequence>MAHNTLPIDPVFQLDDPESPPRDWGSPIQGGRSRSLTPSDDRFDYPPSFNNRQRFNITEFLVNGQETIYSAANASLLSRDTYYLGRTKEINKKMVKLENVVTLRWNPKESNFEGSILGMNAYNWRIWRHISKHLEFGDVENIFTLHLELDLLFEEESVNEVIYNHAALLINEILETLSALHTLEINFNICGKDIMNEDFPLEVMMDIGQLKFKFLKALKSDSVTKIVLINYGDYLLSNTVLDIQFFQVYEPELVQAFSKVKQFLIKTSCADFQDVNEANNVFKMLKTLRKIECGRVKVEYSFQARLPPNSLLVMVNDYFNDTQKDHLEIRYDVGLFESAVKNKGDENVEKPIKSIQVMLKPFYENAILTGVTPESFTNLRNLVLIDLEEDFDYSYEELILMRKWFSELPVLDCFTYEMSSTTPRNNEDARTLTQFLCSMPRSLKVLKLGNFDVNITDHIDLFADNYPYLHHLQLLYQEEMPCAFPYFDSFIAFKHLQVLHVSCYGKENLTIPDNLRLLIIDCKSQWLYSVKQMQLDFEEKNEPFVIEQIRIYSNCYQKNDPRLAHNDSICHCNLKKYPFNNLVSEINAKGYLTYYNFAKFSDWLLLSKSVYLD</sequence>